<dbReference type="SUPFAM" id="SSF56801">
    <property type="entry name" value="Acetyl-CoA synthetase-like"/>
    <property type="match status" value="1"/>
</dbReference>
<proteinExistence type="predicted"/>
<dbReference type="PANTHER" id="PTHR43767:SF1">
    <property type="entry name" value="NONRIBOSOMAL PEPTIDE SYNTHASE PES1 (EUROFUNG)-RELATED"/>
    <property type="match status" value="1"/>
</dbReference>
<dbReference type="Gene3D" id="3.40.50.12780">
    <property type="entry name" value="N-terminal domain of ligase-like"/>
    <property type="match status" value="1"/>
</dbReference>
<feature type="domain" description="AMP-binding enzyme C-terminal" evidence="3">
    <location>
        <begin position="452"/>
        <end position="525"/>
    </location>
</feature>
<dbReference type="EMBL" id="JACGWV010000003">
    <property type="protein sequence ID" value="MBA8811553.1"/>
    <property type="molecule type" value="Genomic_DNA"/>
</dbReference>
<dbReference type="PANTHER" id="PTHR43767">
    <property type="entry name" value="LONG-CHAIN-FATTY-ACID--COA LIGASE"/>
    <property type="match status" value="1"/>
</dbReference>
<evidence type="ECO:0000259" key="2">
    <source>
        <dbReference type="Pfam" id="PF00501"/>
    </source>
</evidence>
<protein>
    <submittedName>
        <fullName evidence="4">Acyl-CoA ligase (AMP-forming) (Exosortase A-associated)</fullName>
    </submittedName>
</protein>
<dbReference type="InterPro" id="IPR020845">
    <property type="entry name" value="AMP-binding_CS"/>
</dbReference>
<dbReference type="Pfam" id="PF00501">
    <property type="entry name" value="AMP-binding"/>
    <property type="match status" value="1"/>
</dbReference>
<evidence type="ECO:0000256" key="1">
    <source>
        <dbReference type="SAM" id="MobiDB-lite"/>
    </source>
</evidence>
<name>A0A7W3JEX7_9MICO</name>
<dbReference type="Pfam" id="PF13193">
    <property type="entry name" value="AMP-binding_C"/>
    <property type="match status" value="1"/>
</dbReference>
<dbReference type="PROSITE" id="PS00455">
    <property type="entry name" value="AMP_BINDING"/>
    <property type="match status" value="1"/>
</dbReference>
<dbReference type="Gene3D" id="3.30.300.30">
    <property type="match status" value="1"/>
</dbReference>
<sequence>MTTIHQHLEHQARLRPDAPALSARDATLTYAELWRAVRRAGVRLAGLGVARHDRVAVFLEKRFETVEALWGTSVAGGVFVPVNPLLKGKQVAHVVRDSGARVLVTSTGRLSAVRDHLGDTGLVTVLLVDQPDGGAADDLPQVPGLEVRRWNDVADGEAPGGTASDDEAPAAAPELHDGPDTDIAAILYTSGSTGAPKGVVLSHRNLVVGATSVSGYLHNTADDVLLAVLPLSFDAGLSQLTTAFAVGAHAVLLDYLLPRNVTAACEKYGVTGITGVPPLWTQLASVEWPSGARFALRYFANTGGRMSGALLGELRELFPTAAPYLMYGLTESFRSTYLDPAQVDARPGSIGRAIPNAEVLVLRPDGTPCAPDEPGELVHRGSLVALGYWNDPERTAARFRPVPGYDEPWRAVPEPAVWSGDTVVRDADGYLYFVGREDEMIKTSGYRVSPTEVEEAALASGLVREAVAIGVPDERLGQRIELAVLAPEAVDTDRLLKEMRQTLPTFMLPAQVHVAAAFPRNPNGKLDRPAIRAELVAEVSQ</sequence>
<organism evidence="4 5">
    <name type="scientific">Promicromonospora sukumoe</name>
    <dbReference type="NCBI Taxonomy" id="88382"/>
    <lineage>
        <taxon>Bacteria</taxon>
        <taxon>Bacillati</taxon>
        <taxon>Actinomycetota</taxon>
        <taxon>Actinomycetes</taxon>
        <taxon>Micrococcales</taxon>
        <taxon>Promicromonosporaceae</taxon>
        <taxon>Promicromonospora</taxon>
    </lineage>
</organism>
<feature type="domain" description="AMP-dependent synthetase/ligase" evidence="2">
    <location>
        <begin position="8"/>
        <end position="389"/>
    </location>
</feature>
<dbReference type="InterPro" id="IPR000873">
    <property type="entry name" value="AMP-dep_synth/lig_dom"/>
</dbReference>
<gene>
    <name evidence="4" type="ORF">FHX71_005560</name>
</gene>
<dbReference type="Proteomes" id="UP000540568">
    <property type="component" value="Unassembled WGS sequence"/>
</dbReference>
<dbReference type="InterPro" id="IPR045851">
    <property type="entry name" value="AMP-bd_C_sf"/>
</dbReference>
<evidence type="ECO:0000313" key="5">
    <source>
        <dbReference type="Proteomes" id="UP000540568"/>
    </source>
</evidence>
<dbReference type="InterPro" id="IPR017529">
    <property type="entry name" value="AcylCoA_ligase_PEP_1"/>
</dbReference>
<dbReference type="GO" id="GO:0016878">
    <property type="term" value="F:acid-thiol ligase activity"/>
    <property type="evidence" value="ECO:0007669"/>
    <property type="project" value="UniProtKB-ARBA"/>
</dbReference>
<dbReference type="AlphaFoldDB" id="A0A7W3JEX7"/>
<reference evidence="4 5" key="1">
    <citation type="submission" date="2020-07" db="EMBL/GenBank/DDBJ databases">
        <title>Sequencing the genomes of 1000 actinobacteria strains.</title>
        <authorList>
            <person name="Klenk H.-P."/>
        </authorList>
    </citation>
    <scope>NUCLEOTIDE SEQUENCE [LARGE SCALE GENOMIC DNA]</scope>
    <source>
        <strain evidence="4 5">DSM 44121</strain>
    </source>
</reference>
<evidence type="ECO:0000313" key="4">
    <source>
        <dbReference type="EMBL" id="MBA8811553.1"/>
    </source>
</evidence>
<comment type="caution">
    <text evidence="4">The sequence shown here is derived from an EMBL/GenBank/DDBJ whole genome shotgun (WGS) entry which is preliminary data.</text>
</comment>
<keyword evidence="5" id="KW-1185">Reference proteome</keyword>
<dbReference type="InterPro" id="IPR025110">
    <property type="entry name" value="AMP-bd_C"/>
</dbReference>
<accession>A0A7W3JEX7</accession>
<evidence type="ECO:0000259" key="3">
    <source>
        <dbReference type="Pfam" id="PF13193"/>
    </source>
</evidence>
<dbReference type="NCBIfam" id="TIGR03098">
    <property type="entry name" value="ligase_PEP_1"/>
    <property type="match status" value="1"/>
</dbReference>
<dbReference type="InterPro" id="IPR050237">
    <property type="entry name" value="ATP-dep_AMP-bd_enzyme"/>
</dbReference>
<dbReference type="InterPro" id="IPR042099">
    <property type="entry name" value="ANL_N_sf"/>
</dbReference>
<feature type="region of interest" description="Disordered" evidence="1">
    <location>
        <begin position="153"/>
        <end position="179"/>
    </location>
</feature>
<keyword evidence="4" id="KW-0436">Ligase</keyword>